<organism evidence="1">
    <name type="scientific">marine sediment metagenome</name>
    <dbReference type="NCBI Taxonomy" id="412755"/>
    <lineage>
        <taxon>unclassified sequences</taxon>
        <taxon>metagenomes</taxon>
        <taxon>ecological metagenomes</taxon>
    </lineage>
</organism>
<proteinExistence type="predicted"/>
<dbReference type="EMBL" id="LAZR01005405">
    <property type="protein sequence ID" value="KKN00189.1"/>
    <property type="molecule type" value="Genomic_DNA"/>
</dbReference>
<evidence type="ECO:0000313" key="1">
    <source>
        <dbReference type="EMBL" id="KKN00189.1"/>
    </source>
</evidence>
<name>A0A0F9M390_9ZZZZ</name>
<sequence length="70" mass="8093">MKLEICSCGKDSVIIVNFRGLCSDCFLKKTDCDTPAFYHRWLKSQGKINDYQTRGEIYKTKVEKINNGKL</sequence>
<protein>
    <submittedName>
        <fullName evidence="1">Uncharacterized protein</fullName>
    </submittedName>
</protein>
<comment type="caution">
    <text evidence="1">The sequence shown here is derived from an EMBL/GenBank/DDBJ whole genome shotgun (WGS) entry which is preliminary data.</text>
</comment>
<accession>A0A0F9M390</accession>
<dbReference type="AlphaFoldDB" id="A0A0F9M390"/>
<gene>
    <name evidence="1" type="ORF">LCGC14_1140330</name>
</gene>
<reference evidence="1" key="1">
    <citation type="journal article" date="2015" name="Nature">
        <title>Complex archaea that bridge the gap between prokaryotes and eukaryotes.</title>
        <authorList>
            <person name="Spang A."/>
            <person name="Saw J.H."/>
            <person name="Jorgensen S.L."/>
            <person name="Zaremba-Niedzwiedzka K."/>
            <person name="Martijn J."/>
            <person name="Lind A.E."/>
            <person name="van Eijk R."/>
            <person name="Schleper C."/>
            <person name="Guy L."/>
            <person name="Ettema T.J."/>
        </authorList>
    </citation>
    <scope>NUCLEOTIDE SEQUENCE</scope>
</reference>